<dbReference type="InterPro" id="IPR005828">
    <property type="entry name" value="MFS_sugar_transport-like"/>
</dbReference>
<feature type="transmembrane region" description="Helical" evidence="9">
    <location>
        <begin position="6"/>
        <end position="28"/>
    </location>
</feature>
<feature type="transmembrane region" description="Helical" evidence="9">
    <location>
        <begin position="543"/>
        <end position="560"/>
    </location>
</feature>
<evidence type="ECO:0000256" key="9">
    <source>
        <dbReference type="SAM" id="Phobius"/>
    </source>
</evidence>
<dbReference type="PROSITE" id="PS00216">
    <property type="entry name" value="SUGAR_TRANSPORT_1"/>
    <property type="match status" value="1"/>
</dbReference>
<dbReference type="PANTHER" id="PTHR48021">
    <property type="match status" value="1"/>
</dbReference>
<keyword evidence="5 9" id="KW-0472">Membrane</keyword>
<keyword evidence="3 9" id="KW-0812">Transmembrane</keyword>
<dbReference type="InterPro" id="IPR036259">
    <property type="entry name" value="MFS_trans_sf"/>
</dbReference>
<evidence type="ECO:0000256" key="2">
    <source>
        <dbReference type="ARBA" id="ARBA00022475"/>
    </source>
</evidence>
<dbReference type="SUPFAM" id="SSF103473">
    <property type="entry name" value="MFS general substrate transporter"/>
    <property type="match status" value="1"/>
</dbReference>
<keyword evidence="2" id="KW-1003">Cell membrane</keyword>
<dbReference type="Pfam" id="PF00083">
    <property type="entry name" value="Sugar_tr"/>
    <property type="match status" value="1"/>
</dbReference>
<feature type="transmembrane region" description="Helical" evidence="9">
    <location>
        <begin position="308"/>
        <end position="328"/>
    </location>
</feature>
<dbReference type="GO" id="GO:0005886">
    <property type="term" value="C:plasma membrane"/>
    <property type="evidence" value="ECO:0007669"/>
    <property type="project" value="UniProtKB-SubCell"/>
</dbReference>
<comment type="similarity">
    <text evidence="7">Belongs to the major facilitator superfamily. Sugar transporter (TC 2.A.1.1) family. Trehalose transporter subfamily.</text>
</comment>
<dbReference type="GO" id="GO:0051119">
    <property type="term" value="F:sugar transmembrane transporter activity"/>
    <property type="evidence" value="ECO:0007669"/>
    <property type="project" value="InterPro"/>
</dbReference>
<evidence type="ECO:0000256" key="5">
    <source>
        <dbReference type="ARBA" id="ARBA00023136"/>
    </source>
</evidence>
<dbReference type="AlphaFoldDB" id="A0A3R7M1U7"/>
<dbReference type="CDD" id="cd17358">
    <property type="entry name" value="MFS_GLUT6_8_Class3_like"/>
    <property type="match status" value="1"/>
</dbReference>
<feature type="region of interest" description="Disordered" evidence="8">
    <location>
        <begin position="706"/>
        <end position="726"/>
    </location>
</feature>
<feature type="transmembrane region" description="Helical" evidence="9">
    <location>
        <begin position="567"/>
        <end position="588"/>
    </location>
</feature>
<evidence type="ECO:0000313" key="12">
    <source>
        <dbReference type="Proteomes" id="UP000283509"/>
    </source>
</evidence>
<dbReference type="FunFam" id="1.20.1250.20:FF:000055">
    <property type="entry name" value="Facilitated trehalose transporter Tret1-2 homolog"/>
    <property type="match status" value="1"/>
</dbReference>
<reference evidence="11 12" key="2">
    <citation type="submission" date="2019-01" db="EMBL/GenBank/DDBJ databases">
        <title>The decoding of complex shrimp genome reveals the adaptation for benthos swimmer, frequently molting mechanism and breeding impact on genome.</title>
        <authorList>
            <person name="Sun Y."/>
            <person name="Gao Y."/>
            <person name="Yu Y."/>
        </authorList>
    </citation>
    <scope>NUCLEOTIDE SEQUENCE [LARGE SCALE GENOMIC DNA]</scope>
    <source>
        <tissue evidence="11">Muscle</tissue>
    </source>
</reference>
<reference evidence="11 12" key="1">
    <citation type="submission" date="2018-04" db="EMBL/GenBank/DDBJ databases">
        <authorList>
            <person name="Zhang X."/>
            <person name="Yuan J."/>
            <person name="Li F."/>
            <person name="Xiang J."/>
        </authorList>
    </citation>
    <scope>NUCLEOTIDE SEQUENCE [LARGE SCALE GENOMIC DNA]</scope>
    <source>
        <tissue evidence="11">Muscle</tissue>
    </source>
</reference>
<evidence type="ECO:0000259" key="10">
    <source>
        <dbReference type="PROSITE" id="PS50850"/>
    </source>
</evidence>
<feature type="transmembrane region" description="Helical" evidence="9">
    <location>
        <begin position="503"/>
        <end position="523"/>
    </location>
</feature>
<feature type="transmembrane region" description="Helical" evidence="9">
    <location>
        <begin position="636"/>
        <end position="656"/>
    </location>
</feature>
<proteinExistence type="inferred from homology"/>
<evidence type="ECO:0000313" key="11">
    <source>
        <dbReference type="EMBL" id="ROT70592.1"/>
    </source>
</evidence>
<feature type="transmembrane region" description="Helical" evidence="9">
    <location>
        <begin position="419"/>
        <end position="439"/>
    </location>
</feature>
<feature type="transmembrane region" description="Helical" evidence="9">
    <location>
        <begin position="361"/>
        <end position="382"/>
    </location>
</feature>
<feature type="transmembrane region" description="Helical" evidence="9">
    <location>
        <begin position="263"/>
        <end position="288"/>
    </location>
</feature>
<dbReference type="EMBL" id="QCYY01002408">
    <property type="protein sequence ID" value="ROT70592.1"/>
    <property type="molecule type" value="Genomic_DNA"/>
</dbReference>
<gene>
    <name evidence="11" type="ORF">C7M84_011111</name>
</gene>
<keyword evidence="6" id="KW-0325">Glycoprotein</keyword>
<evidence type="ECO:0000256" key="4">
    <source>
        <dbReference type="ARBA" id="ARBA00022989"/>
    </source>
</evidence>
<dbReference type="Gene3D" id="1.20.1250.20">
    <property type="entry name" value="MFS general substrate transporter like domains"/>
    <property type="match status" value="1"/>
</dbReference>
<evidence type="ECO:0000256" key="7">
    <source>
        <dbReference type="ARBA" id="ARBA00024348"/>
    </source>
</evidence>
<dbReference type="InterPro" id="IPR020846">
    <property type="entry name" value="MFS_dom"/>
</dbReference>
<evidence type="ECO:0000256" key="6">
    <source>
        <dbReference type="ARBA" id="ARBA00023180"/>
    </source>
</evidence>
<dbReference type="InterPro" id="IPR050549">
    <property type="entry name" value="MFS_Trehalose_Transporter"/>
</dbReference>
<evidence type="ECO:0000256" key="1">
    <source>
        <dbReference type="ARBA" id="ARBA00004651"/>
    </source>
</evidence>
<comment type="caution">
    <text evidence="11">The sequence shown here is derived from an EMBL/GenBank/DDBJ whole genome shotgun (WGS) entry which is preliminary data.</text>
</comment>
<feature type="transmembrane region" description="Helical" evidence="9">
    <location>
        <begin position="394"/>
        <end position="413"/>
    </location>
</feature>
<feature type="transmembrane region" description="Helical" evidence="9">
    <location>
        <begin position="668"/>
        <end position="687"/>
    </location>
</feature>
<dbReference type="InterPro" id="IPR003663">
    <property type="entry name" value="Sugar/inositol_transpt"/>
</dbReference>
<dbReference type="NCBIfam" id="TIGR00879">
    <property type="entry name" value="SP"/>
    <property type="match status" value="1"/>
</dbReference>
<feature type="domain" description="Major facilitator superfamily (MFS) profile" evidence="10">
    <location>
        <begin position="265"/>
        <end position="691"/>
    </location>
</feature>
<dbReference type="Proteomes" id="UP000283509">
    <property type="component" value="Unassembled WGS sequence"/>
</dbReference>
<comment type="subcellular location">
    <subcellularLocation>
        <location evidence="1">Cell membrane</location>
        <topology evidence="1">Multi-pass membrane protein</topology>
    </subcellularLocation>
</comment>
<dbReference type="PRINTS" id="PR00171">
    <property type="entry name" value="SUGRTRNSPORT"/>
</dbReference>
<organism evidence="11 12">
    <name type="scientific">Penaeus vannamei</name>
    <name type="common">Whiteleg shrimp</name>
    <name type="synonym">Litopenaeus vannamei</name>
    <dbReference type="NCBI Taxonomy" id="6689"/>
    <lineage>
        <taxon>Eukaryota</taxon>
        <taxon>Metazoa</taxon>
        <taxon>Ecdysozoa</taxon>
        <taxon>Arthropoda</taxon>
        <taxon>Crustacea</taxon>
        <taxon>Multicrustacea</taxon>
        <taxon>Malacostraca</taxon>
        <taxon>Eumalacostraca</taxon>
        <taxon>Eucarida</taxon>
        <taxon>Decapoda</taxon>
        <taxon>Dendrobranchiata</taxon>
        <taxon>Penaeoidea</taxon>
        <taxon>Penaeidae</taxon>
        <taxon>Penaeus</taxon>
    </lineage>
</organism>
<protein>
    <recommendedName>
        <fullName evidence="10">Major facilitator superfamily (MFS) profile domain-containing protein</fullName>
    </recommendedName>
</protein>
<dbReference type="InterPro" id="IPR005829">
    <property type="entry name" value="Sugar_transporter_CS"/>
</dbReference>
<dbReference type="OrthoDB" id="6612291at2759"/>
<name>A0A3R7M1U7_PENVA</name>
<dbReference type="InterPro" id="IPR044775">
    <property type="entry name" value="MFS_ERD6/Tret1-like"/>
</dbReference>
<accession>A0A3R7M1U7</accession>
<feature type="transmembrane region" description="Helical" evidence="9">
    <location>
        <begin position="335"/>
        <end position="355"/>
    </location>
</feature>
<dbReference type="PANTHER" id="PTHR48021:SF1">
    <property type="entry name" value="GH07001P-RELATED"/>
    <property type="match status" value="1"/>
</dbReference>
<keyword evidence="4 9" id="KW-1133">Transmembrane helix</keyword>
<feature type="compositionally biased region" description="Polar residues" evidence="8">
    <location>
        <begin position="707"/>
        <end position="726"/>
    </location>
</feature>
<feature type="transmembrane region" description="Helical" evidence="9">
    <location>
        <begin position="600"/>
        <end position="624"/>
    </location>
</feature>
<keyword evidence="12" id="KW-1185">Reference proteome</keyword>
<sequence length="726" mass="77927">MHFNPCLPVLFYLSVVPFFSLLSLLPFLSSTLTPPFPSTPSLPSLLSPSLPLSYSLTPLSPSAPLLPHSLPPFPTPPLLSPFLPSSLLSPSLPPSLPSSLLLPFPLSLPLPFPIPSPPSLPPFLPSPLSYPFSLLPLPFSSLPSPYPSPPSPSLPSLSPSPPPYHCFIWYYNRKIRHDSSSALIEDKPSVFDSSSGFEIAVKLHLPISLSLSFNPSFPRPLFLSLLPFSVSASATPTAGKMAEQGMSSADLVNNARPARATQYIAALSATMGALCFGTALGYSSPAGILLTSNSTDSSLQLTTVENSWFSSSVNLGALVGGPIGGLCINAIGRRGTLLAVFPFFFGSWTIIVFAQNFAMLLVGRIIAGLCTGVMCISAPTYIGEFASADIRGMLGSGFQLMVVIGILYAYVFGAFINSWQILAVVCAVPTLIFCVLMVFSKESPSYLLSKGKDKEAQEAMQYFRGPDYNIQPEMQMLKQILEDSKANKASFSDLKQAYILKPLLIALALMLFQQLSGINAVIFNLKTIFADSGTDLSDDVSSIIVGLVQVLATAFASVLMDKAGRKFLLIISAAAMIVSLVSLGVFFYLKDNGDVSALGWLPITSLIIYIASFSIGYGPIPWIMMSELFSANVREAAGSLSTMTNWTLAFIVTYFFESIQEAIHEYGVYWLFGGICAVNLAFCVLVVPETKGKTLQEITALFGGPVTSPTPARHSSPSSVSEKQKW</sequence>
<evidence type="ECO:0000256" key="8">
    <source>
        <dbReference type="SAM" id="MobiDB-lite"/>
    </source>
</evidence>
<dbReference type="PROSITE" id="PS50850">
    <property type="entry name" value="MFS"/>
    <property type="match status" value="1"/>
</dbReference>
<dbReference type="PROSITE" id="PS00217">
    <property type="entry name" value="SUGAR_TRANSPORT_2"/>
    <property type="match status" value="1"/>
</dbReference>
<evidence type="ECO:0000256" key="3">
    <source>
        <dbReference type="ARBA" id="ARBA00022692"/>
    </source>
</evidence>